<dbReference type="STRING" id="247633.GP2143_11242"/>
<evidence type="ECO:0000256" key="1">
    <source>
        <dbReference type="ARBA" id="ARBA00007749"/>
    </source>
</evidence>
<keyword evidence="4" id="KW-0862">Zinc</keyword>
<name>A0YGB8_9GAMM</name>
<comment type="similarity">
    <text evidence="1">Belongs to the metallo-beta-lactamase superfamily.</text>
</comment>
<comment type="caution">
    <text evidence="6">The sequence shown here is derived from an EMBL/GenBank/DDBJ whole genome shotgun (WGS) entry which is preliminary data.</text>
</comment>
<evidence type="ECO:0000313" key="6">
    <source>
        <dbReference type="EMBL" id="EAW30144.1"/>
    </source>
</evidence>
<dbReference type="Pfam" id="PF00753">
    <property type="entry name" value="Lactamase_B"/>
    <property type="match status" value="1"/>
</dbReference>
<protein>
    <submittedName>
        <fullName evidence="6">AttM/AiiB family protein</fullName>
    </submittedName>
</protein>
<dbReference type="GO" id="GO:0046872">
    <property type="term" value="F:metal ion binding"/>
    <property type="evidence" value="ECO:0007669"/>
    <property type="project" value="UniProtKB-KW"/>
</dbReference>
<dbReference type="Proteomes" id="UP000004931">
    <property type="component" value="Unassembled WGS sequence"/>
</dbReference>
<dbReference type="AlphaFoldDB" id="A0YGB8"/>
<dbReference type="PROSITE" id="PS51257">
    <property type="entry name" value="PROKAR_LIPOPROTEIN"/>
    <property type="match status" value="1"/>
</dbReference>
<evidence type="ECO:0000256" key="2">
    <source>
        <dbReference type="ARBA" id="ARBA00022723"/>
    </source>
</evidence>
<dbReference type="CDD" id="cd07729">
    <property type="entry name" value="AHL_lactonase_MBL-fold"/>
    <property type="match status" value="1"/>
</dbReference>
<accession>A0YGB8</accession>
<proteinExistence type="inferred from homology"/>
<dbReference type="InterPro" id="IPR036866">
    <property type="entry name" value="RibonucZ/Hydroxyglut_hydro"/>
</dbReference>
<dbReference type="InterPro" id="IPR051013">
    <property type="entry name" value="MBL_superfamily_lactonases"/>
</dbReference>
<evidence type="ECO:0000256" key="4">
    <source>
        <dbReference type="ARBA" id="ARBA00022833"/>
    </source>
</evidence>
<dbReference type="GO" id="GO:0016787">
    <property type="term" value="F:hydrolase activity"/>
    <property type="evidence" value="ECO:0007669"/>
    <property type="project" value="UniProtKB-KW"/>
</dbReference>
<dbReference type="Gene3D" id="3.60.15.10">
    <property type="entry name" value="Ribonuclease Z/Hydroxyacylglutathione hydrolase-like"/>
    <property type="match status" value="1"/>
</dbReference>
<dbReference type="SMART" id="SM00849">
    <property type="entry name" value="Lactamase_B"/>
    <property type="match status" value="1"/>
</dbReference>
<dbReference type="SUPFAM" id="SSF56281">
    <property type="entry name" value="Metallo-hydrolase/oxidoreductase"/>
    <property type="match status" value="1"/>
</dbReference>
<keyword evidence="7" id="KW-1185">Reference proteome</keyword>
<evidence type="ECO:0000313" key="7">
    <source>
        <dbReference type="Proteomes" id="UP000004931"/>
    </source>
</evidence>
<dbReference type="PANTHER" id="PTHR42978">
    <property type="entry name" value="QUORUM-QUENCHING LACTONASE YTNP-RELATED-RELATED"/>
    <property type="match status" value="1"/>
</dbReference>
<dbReference type="eggNOG" id="COG0491">
    <property type="taxonomic scope" value="Bacteria"/>
</dbReference>
<dbReference type="OrthoDB" id="9802991at2"/>
<evidence type="ECO:0000256" key="3">
    <source>
        <dbReference type="ARBA" id="ARBA00022801"/>
    </source>
</evidence>
<sequence>MIKQLLQASSITAAVLLTIACSNQKSESPTNSAALDAPVFLKLYTLDCGTITVSDLDGFASSGDYAGLKGDLANTCYLIRHPQGDLIWDLGLAAALVGIGPQTNGVFTTSMEQTLSTQLSDLDIATDDIDFIAISHSHFDHTGQVDQFPNSEWLVNDTEFEHMFATDESSLQNAAFATLSTTTYSGDKDVFGDGSVVILASPGHTPGHSVLQINLPQSGPLLLTGDLYHRTESRESQLVPRFNSDEPQTRVSMVAFESLATKLGARVIIQHEPADIATLPKSPQFLQ</sequence>
<dbReference type="InterPro" id="IPR001279">
    <property type="entry name" value="Metallo-B-lactamas"/>
</dbReference>
<keyword evidence="2" id="KW-0479">Metal-binding</keyword>
<keyword evidence="3" id="KW-0378">Hydrolase</keyword>
<dbReference type="PANTHER" id="PTHR42978:SF3">
    <property type="entry name" value="BLR3078 PROTEIN"/>
    <property type="match status" value="1"/>
</dbReference>
<reference evidence="6 7" key="1">
    <citation type="journal article" date="2010" name="J. Bacteriol.">
        <title>Genome sequence of the oligotrophic marine Gammaproteobacterium HTCC2143, isolated from the Oregon Coast.</title>
        <authorList>
            <person name="Oh H.M."/>
            <person name="Kang I."/>
            <person name="Ferriera S."/>
            <person name="Giovannoni S.J."/>
            <person name="Cho J.C."/>
        </authorList>
    </citation>
    <scope>NUCLEOTIDE SEQUENCE [LARGE SCALE GENOMIC DNA]</scope>
    <source>
        <strain evidence="6 7">HTCC2143</strain>
    </source>
</reference>
<feature type="domain" description="Metallo-beta-lactamase" evidence="5">
    <location>
        <begin position="73"/>
        <end position="271"/>
    </location>
</feature>
<gene>
    <name evidence="6" type="ORF">GP2143_11242</name>
</gene>
<evidence type="ECO:0000259" key="5">
    <source>
        <dbReference type="SMART" id="SM00849"/>
    </source>
</evidence>
<dbReference type="EMBL" id="AAVT01000010">
    <property type="protein sequence ID" value="EAW30144.1"/>
    <property type="molecule type" value="Genomic_DNA"/>
</dbReference>
<organism evidence="6 7">
    <name type="scientific">marine gamma proteobacterium HTCC2143</name>
    <dbReference type="NCBI Taxonomy" id="247633"/>
    <lineage>
        <taxon>Bacteria</taxon>
        <taxon>Pseudomonadati</taxon>
        <taxon>Pseudomonadota</taxon>
        <taxon>Gammaproteobacteria</taxon>
        <taxon>Cellvibrionales</taxon>
        <taxon>Spongiibacteraceae</taxon>
        <taxon>BD1-7 clade</taxon>
    </lineage>
</organism>